<accession>A0A9P7NHB3</accession>
<organism evidence="2 3">
    <name type="scientific">Claviceps pusilla</name>
    <dbReference type="NCBI Taxonomy" id="123648"/>
    <lineage>
        <taxon>Eukaryota</taxon>
        <taxon>Fungi</taxon>
        <taxon>Dikarya</taxon>
        <taxon>Ascomycota</taxon>
        <taxon>Pezizomycotina</taxon>
        <taxon>Sordariomycetes</taxon>
        <taxon>Hypocreomycetidae</taxon>
        <taxon>Hypocreales</taxon>
        <taxon>Clavicipitaceae</taxon>
        <taxon>Claviceps</taxon>
    </lineage>
</organism>
<sequence>MAQAAMAWQRPDPTSPRADEGSRKRFPLKSLGSRDESAPHDAFSPVLTQRWIPKQILRAHAKTVYG</sequence>
<reference evidence="2" key="1">
    <citation type="journal article" date="2020" name="bioRxiv">
        <title>Whole genome comparisons of ergot fungi reveals the divergence and evolution of species within the genus Claviceps are the result of varying mechanisms driving genome evolution and host range expansion.</title>
        <authorList>
            <person name="Wyka S.A."/>
            <person name="Mondo S.J."/>
            <person name="Liu M."/>
            <person name="Dettman J."/>
            <person name="Nalam V."/>
            <person name="Broders K.D."/>
        </authorList>
    </citation>
    <scope>NUCLEOTIDE SEQUENCE</scope>
    <source>
        <strain evidence="2">CCC 602</strain>
    </source>
</reference>
<protein>
    <submittedName>
        <fullName evidence="2">Uncharacterized protein</fullName>
    </submittedName>
</protein>
<dbReference type="EMBL" id="SRPW01000269">
    <property type="protein sequence ID" value="KAG6016171.1"/>
    <property type="molecule type" value="Genomic_DNA"/>
</dbReference>
<keyword evidence="3" id="KW-1185">Reference proteome</keyword>
<dbReference type="Proteomes" id="UP000748025">
    <property type="component" value="Unassembled WGS sequence"/>
</dbReference>
<gene>
    <name evidence="2" type="ORF">E4U43_004101</name>
</gene>
<dbReference type="AlphaFoldDB" id="A0A9P7NHB3"/>
<name>A0A9P7NHB3_9HYPO</name>
<evidence type="ECO:0000256" key="1">
    <source>
        <dbReference type="SAM" id="MobiDB-lite"/>
    </source>
</evidence>
<feature type="region of interest" description="Disordered" evidence="1">
    <location>
        <begin position="1"/>
        <end position="42"/>
    </location>
</feature>
<proteinExistence type="predicted"/>
<evidence type="ECO:0000313" key="3">
    <source>
        <dbReference type="Proteomes" id="UP000748025"/>
    </source>
</evidence>
<comment type="caution">
    <text evidence="2">The sequence shown here is derived from an EMBL/GenBank/DDBJ whole genome shotgun (WGS) entry which is preliminary data.</text>
</comment>
<evidence type="ECO:0000313" key="2">
    <source>
        <dbReference type="EMBL" id="KAG6016171.1"/>
    </source>
</evidence>